<dbReference type="Proteomes" id="UP000516384">
    <property type="component" value="Chromosome"/>
</dbReference>
<dbReference type="EMBL" id="CP061172">
    <property type="protein sequence ID" value="QNR65525.1"/>
    <property type="molecule type" value="Genomic_DNA"/>
</dbReference>
<dbReference type="RefSeq" id="WP_190297414.1">
    <property type="nucleotide sequence ID" value="NZ_CP061172.1"/>
</dbReference>
<sequence>MSRLEELGKNRLIVLNHLLSSQKLCKSVWYTGTDYLDQSDIEDTSELINKNIFPFNHVPTLADTASSYVTFSFRDYRPSGPQFKSGILHFQVIVHKDSILTDYEVLRYDHILACIDELFNENRNLGIGKLQFYRMDEMFVNEKYVGFFIQYKLWDFN</sequence>
<organism evidence="1 2">
    <name type="scientific">Paenibacillus peoriae</name>
    <dbReference type="NCBI Taxonomy" id="59893"/>
    <lineage>
        <taxon>Bacteria</taxon>
        <taxon>Bacillati</taxon>
        <taxon>Bacillota</taxon>
        <taxon>Bacilli</taxon>
        <taxon>Bacillales</taxon>
        <taxon>Paenibacillaceae</taxon>
        <taxon>Paenibacillus</taxon>
    </lineage>
</organism>
<protein>
    <recommendedName>
        <fullName evidence="3">DUF3168 domain-containing protein</fullName>
    </recommendedName>
</protein>
<reference evidence="1 2" key="1">
    <citation type="submission" date="2020-09" db="EMBL/GenBank/DDBJ databases">
        <title>Characterization of Paenibacillus peoriae strain ZF390 with broad-spectrum antimicrobial activity as a potential biocontrol agent.</title>
        <authorList>
            <person name="Li L."/>
            <person name="Zhao Y."/>
            <person name="Li B."/>
            <person name="Xie X."/>
        </authorList>
    </citation>
    <scope>NUCLEOTIDE SEQUENCE [LARGE SCALE GENOMIC DNA]</scope>
    <source>
        <strain evidence="1 2">ZF390</strain>
    </source>
</reference>
<name>A0A7H0Y367_9BACL</name>
<evidence type="ECO:0000313" key="2">
    <source>
        <dbReference type="Proteomes" id="UP000516384"/>
    </source>
</evidence>
<proteinExistence type="predicted"/>
<evidence type="ECO:0000313" key="1">
    <source>
        <dbReference type="EMBL" id="QNR65525.1"/>
    </source>
</evidence>
<gene>
    <name evidence="1" type="ORF">IAQ67_16720</name>
</gene>
<evidence type="ECO:0008006" key="3">
    <source>
        <dbReference type="Google" id="ProtNLM"/>
    </source>
</evidence>
<dbReference type="AlphaFoldDB" id="A0A7H0Y367"/>
<accession>A0A7H0Y367</accession>